<reference evidence="2" key="1">
    <citation type="journal article" date="2020" name="Fungal Divers.">
        <title>Resolving the Mortierellaceae phylogeny through synthesis of multi-gene phylogenetics and phylogenomics.</title>
        <authorList>
            <person name="Vandepol N."/>
            <person name="Liber J."/>
            <person name="Desiro A."/>
            <person name="Na H."/>
            <person name="Kennedy M."/>
            <person name="Barry K."/>
            <person name="Grigoriev I.V."/>
            <person name="Miller A.N."/>
            <person name="O'Donnell K."/>
            <person name="Stajich J.E."/>
            <person name="Bonito G."/>
        </authorList>
    </citation>
    <scope>NUCLEOTIDE SEQUENCE</scope>
    <source>
        <strain evidence="2">REB-010B</strain>
    </source>
</reference>
<protein>
    <submittedName>
        <fullName evidence="2">Uncharacterized protein</fullName>
    </submittedName>
</protein>
<feature type="transmembrane region" description="Helical" evidence="1">
    <location>
        <begin position="27"/>
        <end position="49"/>
    </location>
</feature>
<keyword evidence="1" id="KW-0812">Transmembrane</keyword>
<organism evidence="2 3">
    <name type="scientific">Dissophora globulifera</name>
    <dbReference type="NCBI Taxonomy" id="979702"/>
    <lineage>
        <taxon>Eukaryota</taxon>
        <taxon>Fungi</taxon>
        <taxon>Fungi incertae sedis</taxon>
        <taxon>Mucoromycota</taxon>
        <taxon>Mortierellomycotina</taxon>
        <taxon>Mortierellomycetes</taxon>
        <taxon>Mortierellales</taxon>
        <taxon>Mortierellaceae</taxon>
        <taxon>Dissophora</taxon>
    </lineage>
</organism>
<feature type="non-terminal residue" evidence="2">
    <location>
        <position position="1"/>
    </location>
</feature>
<comment type="caution">
    <text evidence="2">The sequence shown here is derived from an EMBL/GenBank/DDBJ whole genome shotgun (WGS) entry which is preliminary data.</text>
</comment>
<name>A0A9P6R0B9_9FUNG</name>
<gene>
    <name evidence="2" type="ORF">BGZ99_000796</name>
</gene>
<sequence length="117" mass="12745">HVKLVLLNDLISGQDIFSVDVIFRYDLLLDLIVAKAGCISAVVGHISIARIRRFSAVIMFVVAATSTNIADTDWFPAIVTNNITDNSELFTVVECLATIDLVPYQLAPWPGRNTGLG</sequence>
<dbReference type="AlphaFoldDB" id="A0A9P6R0B9"/>
<keyword evidence="3" id="KW-1185">Reference proteome</keyword>
<proteinExistence type="predicted"/>
<evidence type="ECO:0000313" key="2">
    <source>
        <dbReference type="EMBL" id="KAG0309714.1"/>
    </source>
</evidence>
<keyword evidence="1" id="KW-1133">Transmembrane helix</keyword>
<evidence type="ECO:0000313" key="3">
    <source>
        <dbReference type="Proteomes" id="UP000738325"/>
    </source>
</evidence>
<dbReference type="EMBL" id="JAAAIP010001172">
    <property type="protein sequence ID" value="KAG0309714.1"/>
    <property type="molecule type" value="Genomic_DNA"/>
</dbReference>
<keyword evidence="1" id="KW-0472">Membrane</keyword>
<dbReference type="Proteomes" id="UP000738325">
    <property type="component" value="Unassembled WGS sequence"/>
</dbReference>
<evidence type="ECO:0000256" key="1">
    <source>
        <dbReference type="SAM" id="Phobius"/>
    </source>
</evidence>
<accession>A0A9P6R0B9</accession>